<accession>A0ABR4A344</accession>
<keyword evidence="1" id="KW-1133">Transmembrane helix</keyword>
<feature type="chain" id="PRO_5046659155" evidence="2">
    <location>
        <begin position="22"/>
        <end position="613"/>
    </location>
</feature>
<organism evidence="3 4">
    <name type="scientific">Stereocaulon virgatum</name>
    <dbReference type="NCBI Taxonomy" id="373712"/>
    <lineage>
        <taxon>Eukaryota</taxon>
        <taxon>Fungi</taxon>
        <taxon>Dikarya</taxon>
        <taxon>Ascomycota</taxon>
        <taxon>Pezizomycotina</taxon>
        <taxon>Lecanoromycetes</taxon>
        <taxon>OSLEUM clade</taxon>
        <taxon>Lecanoromycetidae</taxon>
        <taxon>Lecanorales</taxon>
        <taxon>Lecanorineae</taxon>
        <taxon>Stereocaulaceae</taxon>
        <taxon>Stereocaulon</taxon>
    </lineage>
</organism>
<evidence type="ECO:0000256" key="1">
    <source>
        <dbReference type="SAM" id="Phobius"/>
    </source>
</evidence>
<dbReference type="PANTHER" id="PTHR35043">
    <property type="entry name" value="TRANSCRIPTION FACTOR DOMAIN-CONTAINING PROTEIN"/>
    <property type="match status" value="1"/>
</dbReference>
<keyword evidence="2" id="KW-0732">Signal</keyword>
<sequence>MTSLYLHSLLVSLSCVQSSLAAPRSNNTNLSSVQSSPEYVGYVDDPNGRGTASLVISCLLTLLLCVWSALHLNVPQQNQTILGCFFINLRWIVAGVYAPELVVFTAWRQWSSARILSKLIQNLQVIRQEPEVEAKQSTIYRYGWTMTHSFFASTGGFVFEIEDEGSQASGPFLPTGCPRRLTLTACGMALLARCGHLPDLPKAEIRDESKANDIAKALVLVQASWMLIQVIGRLIARLPVTLLEVNTIAHVVCAFLMYSMWWHKPLAPNEPFVLRGDSVNSLCAYMYMSSEISGAVDEKSIESQTKVKTFFASLHLYSKMPEMESMSFQQASQTKKPITPDRASDASSITISTSMPDGEMGEAEPGNGFEGADRWPLPTQALNPSSRSCLAELRSKKLQKTAGTAFFERRPRIRGVDSSPNVVSQASINRWTLASSAIETYPTLQEHCLFHSHHQGQCLHFKSEELLVERVQNWPWDDLLRNVGGLVVGVVLWLACFTYGAIHLSAWNDHFPTVIEKWLWRSSSLYVGFCGGLWIILNSITQAYAPLNSFWDRWMDGGGRWWQNVLLGVPVVACGLALIFARAFIVIEAFLSIRELPAGAYETPTWTQVFPHF</sequence>
<keyword evidence="1" id="KW-0472">Membrane</keyword>
<reference evidence="3 4" key="1">
    <citation type="submission" date="2024-09" db="EMBL/GenBank/DDBJ databases">
        <title>Rethinking Asexuality: The Enigmatic Case of Functional Sexual Genes in Lepraria (Stereocaulaceae).</title>
        <authorList>
            <person name="Doellman M."/>
            <person name="Sun Y."/>
            <person name="Barcenas-Pena A."/>
            <person name="Lumbsch H.T."/>
            <person name="Grewe F."/>
        </authorList>
    </citation>
    <scope>NUCLEOTIDE SEQUENCE [LARGE SCALE GENOMIC DNA]</scope>
    <source>
        <strain evidence="3 4">Mercado 3170</strain>
    </source>
</reference>
<feature type="transmembrane region" description="Helical" evidence="1">
    <location>
        <begin position="483"/>
        <end position="504"/>
    </location>
</feature>
<dbReference type="EMBL" id="JBEFKJ010000030">
    <property type="protein sequence ID" value="KAL2038807.1"/>
    <property type="molecule type" value="Genomic_DNA"/>
</dbReference>
<keyword evidence="1" id="KW-0812">Transmembrane</keyword>
<comment type="caution">
    <text evidence="3">The sequence shown here is derived from an EMBL/GenBank/DDBJ whole genome shotgun (WGS) entry which is preliminary data.</text>
</comment>
<feature type="transmembrane region" description="Helical" evidence="1">
    <location>
        <begin position="525"/>
        <end position="545"/>
    </location>
</feature>
<evidence type="ECO:0000256" key="2">
    <source>
        <dbReference type="SAM" id="SignalP"/>
    </source>
</evidence>
<gene>
    <name evidence="3" type="ORF">N7G274_008565</name>
</gene>
<dbReference type="PANTHER" id="PTHR35043:SF7">
    <property type="entry name" value="TRANSCRIPTION FACTOR DOMAIN-CONTAINING PROTEIN"/>
    <property type="match status" value="1"/>
</dbReference>
<feature type="transmembrane region" description="Helical" evidence="1">
    <location>
        <begin position="82"/>
        <end position="107"/>
    </location>
</feature>
<feature type="signal peptide" evidence="2">
    <location>
        <begin position="1"/>
        <end position="21"/>
    </location>
</feature>
<dbReference type="Proteomes" id="UP001590950">
    <property type="component" value="Unassembled WGS sequence"/>
</dbReference>
<evidence type="ECO:0000313" key="4">
    <source>
        <dbReference type="Proteomes" id="UP001590950"/>
    </source>
</evidence>
<proteinExistence type="predicted"/>
<protein>
    <submittedName>
        <fullName evidence="3">Uncharacterized protein</fullName>
    </submittedName>
</protein>
<feature type="transmembrane region" description="Helical" evidence="1">
    <location>
        <begin position="51"/>
        <end position="70"/>
    </location>
</feature>
<evidence type="ECO:0000313" key="3">
    <source>
        <dbReference type="EMBL" id="KAL2038807.1"/>
    </source>
</evidence>
<keyword evidence="4" id="KW-1185">Reference proteome</keyword>
<feature type="transmembrane region" description="Helical" evidence="1">
    <location>
        <begin position="565"/>
        <end position="585"/>
    </location>
</feature>
<name>A0ABR4A344_9LECA</name>